<keyword evidence="6" id="KW-0614">Plasmid</keyword>
<proteinExistence type="inferred from homology"/>
<organism evidence="6 7">
    <name type="scientific">Bradyrhizobium diazoefficiens</name>
    <dbReference type="NCBI Taxonomy" id="1355477"/>
    <lineage>
        <taxon>Bacteria</taxon>
        <taxon>Pseudomonadati</taxon>
        <taxon>Pseudomonadota</taxon>
        <taxon>Alphaproteobacteria</taxon>
        <taxon>Hyphomicrobiales</taxon>
        <taxon>Nitrobacteraceae</taxon>
        <taxon>Bradyrhizobium</taxon>
    </lineage>
</organism>
<evidence type="ECO:0000313" key="7">
    <source>
        <dbReference type="Proteomes" id="UP000063308"/>
    </source>
</evidence>
<dbReference type="GO" id="GO:0007165">
    <property type="term" value="P:signal transduction"/>
    <property type="evidence" value="ECO:0007669"/>
    <property type="project" value="TreeGrafter"/>
</dbReference>
<evidence type="ECO:0000256" key="4">
    <source>
        <dbReference type="ARBA" id="ARBA00022929"/>
    </source>
</evidence>
<evidence type="ECO:0000256" key="5">
    <source>
        <dbReference type="PROSITE-ProRule" id="PRU00533"/>
    </source>
</evidence>
<keyword evidence="2" id="KW-0808">Transferase</keyword>
<dbReference type="PANTHER" id="PTHR39322:SF1">
    <property type="entry name" value="ISOVALERYL-HOMOSERINE LACTONE SYNTHASE"/>
    <property type="match status" value="1"/>
</dbReference>
<geneLocation type="plasmid" evidence="7">
    <name>pNK6b DNA</name>
</geneLocation>
<dbReference type="SUPFAM" id="SSF55729">
    <property type="entry name" value="Acyl-CoA N-acyltransferases (Nat)"/>
    <property type="match status" value="1"/>
</dbReference>
<accession>A0A0E4BXC8</accession>
<keyword evidence="3" id="KW-0949">S-adenosyl-L-methionine</keyword>
<dbReference type="InterPro" id="IPR001690">
    <property type="entry name" value="Autoind_synthase"/>
</dbReference>
<evidence type="ECO:0000256" key="3">
    <source>
        <dbReference type="ARBA" id="ARBA00022691"/>
    </source>
</evidence>
<keyword evidence="4 5" id="KW-0071">Autoinducer synthesis</keyword>
<reference evidence="6 7" key="1">
    <citation type="submission" date="2014-11" db="EMBL/GenBank/DDBJ databases">
        <title>Symbiosis island explosion on the genome of extra-slow-growing strains of soybean bradyrhizobia with massive insertion sequences.</title>
        <authorList>
            <person name="Iida T."/>
            <person name="Minamisawa K."/>
        </authorList>
    </citation>
    <scope>NUCLEOTIDE SEQUENCE [LARGE SCALE GENOMIC DNA]</scope>
    <source>
        <strain evidence="6 7">NK6</strain>
        <plasmid evidence="7">pNK6b DNA</plasmid>
    </source>
</reference>
<dbReference type="Gene3D" id="3.40.630.30">
    <property type="match status" value="1"/>
</dbReference>
<dbReference type="PANTHER" id="PTHR39322">
    <property type="entry name" value="ACYL-HOMOSERINE-LACTONE SYNTHASE"/>
    <property type="match status" value="1"/>
</dbReference>
<evidence type="ECO:0000256" key="1">
    <source>
        <dbReference type="ARBA" id="ARBA00022654"/>
    </source>
</evidence>
<dbReference type="GO" id="GO:0009372">
    <property type="term" value="P:quorum sensing"/>
    <property type="evidence" value="ECO:0007669"/>
    <property type="project" value="UniProtKB-UniRule"/>
</dbReference>
<dbReference type="EMBL" id="AP014686">
    <property type="protein sequence ID" value="BAR63383.1"/>
    <property type="molecule type" value="Genomic_DNA"/>
</dbReference>
<dbReference type="Pfam" id="PF00765">
    <property type="entry name" value="Autoind_synth"/>
    <property type="match status" value="1"/>
</dbReference>
<comment type="similarity">
    <text evidence="5">Belongs to the autoinducer synthase family.</text>
</comment>
<gene>
    <name evidence="6" type="ORF">NK6_b_189</name>
</gene>
<keyword evidence="1 5" id="KW-0673">Quorum sensing</keyword>
<dbReference type="Proteomes" id="UP000063308">
    <property type="component" value="Plasmid pNK6b"/>
</dbReference>
<protein>
    <submittedName>
        <fullName evidence="6">AHL synthetase-like protein</fullName>
    </submittedName>
</protein>
<sequence>MRAIAVPPKTYSNSAVLLDSMHGLRAHVFCERMNWDVEVRDGREADRFRWPTYILALSNRSEVAGCARLLPATGPTLLSVRFPELIGSGPPHAAMIKSSRFCVDTLIETGRAGLALHDATWTMFTAIIEWSMANGYSELVTGTDVRIKRILRGAGWPMARIGEPEPIGNTAAVTSLLPTDEASFKRVRAAGRLLVNDLSAPASGLRRSR</sequence>
<dbReference type="PROSITE" id="PS51187">
    <property type="entry name" value="AUTOINDUCER_SYNTH_2"/>
    <property type="match status" value="1"/>
</dbReference>
<name>A0A0E4BXC8_9BRAD</name>
<dbReference type="PRINTS" id="PR01549">
    <property type="entry name" value="AUTOINDCRSYN"/>
</dbReference>
<evidence type="ECO:0000256" key="2">
    <source>
        <dbReference type="ARBA" id="ARBA00022679"/>
    </source>
</evidence>
<dbReference type="InterPro" id="IPR016181">
    <property type="entry name" value="Acyl_CoA_acyltransferase"/>
</dbReference>
<evidence type="ECO:0000313" key="6">
    <source>
        <dbReference type="EMBL" id="BAR63383.1"/>
    </source>
</evidence>
<dbReference type="AlphaFoldDB" id="A0A0E4BXC8"/>
<dbReference type="GO" id="GO:0016740">
    <property type="term" value="F:transferase activity"/>
    <property type="evidence" value="ECO:0007669"/>
    <property type="project" value="UniProtKB-KW"/>
</dbReference>